<organism evidence="9 10">
    <name type="scientific">Mucisphaera calidilacus</name>
    <dbReference type="NCBI Taxonomy" id="2527982"/>
    <lineage>
        <taxon>Bacteria</taxon>
        <taxon>Pseudomonadati</taxon>
        <taxon>Planctomycetota</taxon>
        <taxon>Phycisphaerae</taxon>
        <taxon>Phycisphaerales</taxon>
        <taxon>Phycisphaeraceae</taxon>
        <taxon>Mucisphaera</taxon>
    </lineage>
</organism>
<dbReference type="CDD" id="cd06604">
    <property type="entry name" value="GH31_glucosidase_II_MalA"/>
    <property type="match status" value="1"/>
</dbReference>
<evidence type="ECO:0000259" key="8">
    <source>
        <dbReference type="Pfam" id="PF21365"/>
    </source>
</evidence>
<dbReference type="PANTHER" id="PTHR22762:SF120">
    <property type="entry name" value="HETEROGLYCAN GLUCOSIDASE 1"/>
    <property type="match status" value="1"/>
</dbReference>
<dbReference type="Pfam" id="PF21365">
    <property type="entry name" value="Glyco_hydro_31_3rd"/>
    <property type="match status" value="1"/>
</dbReference>
<dbReference type="GO" id="GO:0005975">
    <property type="term" value="P:carbohydrate metabolic process"/>
    <property type="evidence" value="ECO:0007669"/>
    <property type="project" value="InterPro"/>
</dbReference>
<evidence type="ECO:0000313" key="10">
    <source>
        <dbReference type="Proteomes" id="UP000320386"/>
    </source>
</evidence>
<keyword evidence="10" id="KW-1185">Reference proteome</keyword>
<dbReference type="SUPFAM" id="SSF51445">
    <property type="entry name" value="(Trans)glycosidases"/>
    <property type="match status" value="1"/>
</dbReference>
<name>A0A518BYG7_9BACT</name>
<dbReference type="InterPro" id="IPR033403">
    <property type="entry name" value="DUF5110"/>
</dbReference>
<dbReference type="GO" id="GO:0030246">
    <property type="term" value="F:carbohydrate binding"/>
    <property type="evidence" value="ECO:0007669"/>
    <property type="project" value="InterPro"/>
</dbReference>
<feature type="domain" description="Glycoside hydrolase family 31 TIM barrel" evidence="5">
    <location>
        <begin position="348"/>
        <end position="681"/>
    </location>
</feature>
<evidence type="ECO:0000256" key="3">
    <source>
        <dbReference type="ARBA" id="ARBA00023295"/>
    </source>
</evidence>
<evidence type="ECO:0000256" key="1">
    <source>
        <dbReference type="ARBA" id="ARBA00007806"/>
    </source>
</evidence>
<dbReference type="Gene3D" id="2.60.40.1180">
    <property type="entry name" value="Golgi alpha-mannosidase II"/>
    <property type="match status" value="1"/>
</dbReference>
<dbReference type="Gene3D" id="2.60.40.1760">
    <property type="entry name" value="glycosyl hydrolase (family 31)"/>
    <property type="match status" value="1"/>
</dbReference>
<dbReference type="AlphaFoldDB" id="A0A518BYG7"/>
<sequence length="860" mass="96648">MPGVFVRLVGCVLVLLGAVLPAWGQAERYDLSDGWTFMAGDDPSWSTQPPAERVPIEVGMAWEAAGYPEMDGFGWYFLEFEASAKLVGQEVIWLHLGRIDDADETFLNGDRIGGMGKIDGSASAWDEERRYRLKAGLLREGVNRLAVRVNDTGFGGGMFSGAPHISAYSAQVIETTLTRVGDRGVVALPSDRELADHPMSPAFVLSPYTAEAIGDPMRLPEARFTRLGERLRVDLDVDLDAVDLYGTGMVTGPLLRDGTFVRFWNTDNYRYGRDRGRRLYQSHPWVLGLRADGSAFGVLFDTTWRASLDLKAGMRLQTDAPSVPVYMFERETVEEVLEHLAALTGTIEMPPLWALGFQQSRFSYINDAMARKYAREFRRRRLPVDVLWFDIDYMRGFRVFTYNARRFPDPAATNAYLHDLNFKAVWMLNPGVKLEPDKGYGVYDSGTKRDIWVKDASGAAFIGKVWAGESVFPDFTMPEARDWWASMFPPFIAKGVDGVWNDMNEPAVFGGPDATMPVDARHRGGEGIPPGSHLQHHNIYGMMMARATREGMLRAQPDRRPFVLTRANFLGGHRYAATWTGDNAPTDNHMRLSIPMCLSLGLSGQPFVGPDIGGFDGHMPKDAELFRHWISVGAFYPFSRCHFGGKGTQPDREPWTYDDETENIARVALERRYRLLPYLYTCFREASVRGLPVMRPVFMADPTDLKLRGEERAFMVGGDLLVIPRWAESPAVPAGDWRPVSLLEGDIEEDGYQVELRQRPGSVIPLGPVVQHTVDYRLDPLTLSVHLNEQGMAEGFLYEDAYNGFGYRDGAFRLTRVSAWLEGDEVRVRMAVEEGQWPEQERRVRVRVVGRPGVAVRILP</sequence>
<keyword evidence="2 4" id="KW-0378">Hydrolase</keyword>
<dbReference type="Gene3D" id="2.60.120.260">
    <property type="entry name" value="Galactose-binding domain-like"/>
    <property type="match status" value="1"/>
</dbReference>
<dbReference type="OrthoDB" id="176168at2"/>
<dbReference type="InterPro" id="IPR011013">
    <property type="entry name" value="Gal_mutarotase_sf_dom"/>
</dbReference>
<evidence type="ECO:0000313" key="9">
    <source>
        <dbReference type="EMBL" id="QDU72019.1"/>
    </source>
</evidence>
<accession>A0A518BYG7</accession>
<dbReference type="InterPro" id="IPR000322">
    <property type="entry name" value="Glyco_hydro_31_TIM"/>
</dbReference>
<feature type="domain" description="Glycoside hydrolase family 31 N-terminal" evidence="6">
    <location>
        <begin position="231"/>
        <end position="309"/>
    </location>
</feature>
<evidence type="ECO:0000256" key="2">
    <source>
        <dbReference type="ARBA" id="ARBA00022801"/>
    </source>
</evidence>
<dbReference type="EMBL" id="CP036280">
    <property type="protein sequence ID" value="QDU72019.1"/>
    <property type="molecule type" value="Genomic_DNA"/>
</dbReference>
<proteinExistence type="inferred from homology"/>
<evidence type="ECO:0000259" key="5">
    <source>
        <dbReference type="Pfam" id="PF01055"/>
    </source>
</evidence>
<dbReference type="InterPro" id="IPR013780">
    <property type="entry name" value="Glyco_hydro_b"/>
</dbReference>
<dbReference type="InterPro" id="IPR017853">
    <property type="entry name" value="GH"/>
</dbReference>
<dbReference type="Pfam" id="PF13802">
    <property type="entry name" value="Gal_mutarotas_2"/>
    <property type="match status" value="1"/>
</dbReference>
<dbReference type="PANTHER" id="PTHR22762">
    <property type="entry name" value="ALPHA-GLUCOSIDASE"/>
    <property type="match status" value="1"/>
</dbReference>
<protein>
    <submittedName>
        <fullName evidence="9">Alpha-xylosidase</fullName>
        <ecNumber evidence="9">3.2.1.177</ecNumber>
    </submittedName>
</protein>
<gene>
    <name evidence="9" type="primary">yicI_4</name>
    <name evidence="9" type="ORF">Pan265_18790</name>
</gene>
<dbReference type="PROSITE" id="PS00129">
    <property type="entry name" value="GLYCOSYL_HYDROL_F31_1"/>
    <property type="match status" value="1"/>
</dbReference>
<dbReference type="GO" id="GO:0061634">
    <property type="term" value="F:alpha-D-xyloside xylohydrolase"/>
    <property type="evidence" value="ECO:0007669"/>
    <property type="project" value="UniProtKB-EC"/>
</dbReference>
<keyword evidence="3 4" id="KW-0326">Glycosidase</keyword>
<comment type="similarity">
    <text evidence="1 4">Belongs to the glycosyl hydrolase 31 family.</text>
</comment>
<dbReference type="InterPro" id="IPR030458">
    <property type="entry name" value="Glyco_hydro_31_AS"/>
</dbReference>
<dbReference type="RefSeq" id="WP_145446203.1">
    <property type="nucleotide sequence ID" value="NZ_CP036280.1"/>
</dbReference>
<evidence type="ECO:0000256" key="4">
    <source>
        <dbReference type="RuleBase" id="RU361185"/>
    </source>
</evidence>
<dbReference type="SUPFAM" id="SSF49785">
    <property type="entry name" value="Galactose-binding domain-like"/>
    <property type="match status" value="1"/>
</dbReference>
<dbReference type="InterPro" id="IPR025887">
    <property type="entry name" value="Glyco_hydro_31_N_dom"/>
</dbReference>
<dbReference type="Pfam" id="PF17137">
    <property type="entry name" value="DUF5110"/>
    <property type="match status" value="1"/>
</dbReference>
<evidence type="ECO:0000259" key="7">
    <source>
        <dbReference type="Pfam" id="PF17137"/>
    </source>
</evidence>
<dbReference type="Gene3D" id="3.20.20.80">
    <property type="entry name" value="Glycosidases"/>
    <property type="match status" value="1"/>
</dbReference>
<dbReference type="Proteomes" id="UP000320386">
    <property type="component" value="Chromosome"/>
</dbReference>
<feature type="domain" description="DUF5110" evidence="7">
    <location>
        <begin position="780"/>
        <end position="850"/>
    </location>
</feature>
<evidence type="ECO:0000259" key="6">
    <source>
        <dbReference type="Pfam" id="PF13802"/>
    </source>
</evidence>
<feature type="domain" description="Glycosyl hydrolase family 31 C-terminal" evidence="8">
    <location>
        <begin position="690"/>
        <end position="728"/>
    </location>
</feature>
<dbReference type="KEGG" id="mcad:Pan265_18790"/>
<dbReference type="Pfam" id="PF01055">
    <property type="entry name" value="Glyco_hydro_31_2nd"/>
    <property type="match status" value="1"/>
</dbReference>
<dbReference type="InterPro" id="IPR008979">
    <property type="entry name" value="Galactose-bd-like_sf"/>
</dbReference>
<dbReference type="CDD" id="cd14752">
    <property type="entry name" value="GH31_N"/>
    <property type="match status" value="1"/>
</dbReference>
<reference evidence="9 10" key="1">
    <citation type="submission" date="2019-02" db="EMBL/GenBank/DDBJ databases">
        <title>Deep-cultivation of Planctomycetes and their phenomic and genomic characterization uncovers novel biology.</title>
        <authorList>
            <person name="Wiegand S."/>
            <person name="Jogler M."/>
            <person name="Boedeker C."/>
            <person name="Pinto D."/>
            <person name="Vollmers J."/>
            <person name="Rivas-Marin E."/>
            <person name="Kohn T."/>
            <person name="Peeters S.H."/>
            <person name="Heuer A."/>
            <person name="Rast P."/>
            <person name="Oberbeckmann S."/>
            <person name="Bunk B."/>
            <person name="Jeske O."/>
            <person name="Meyerdierks A."/>
            <person name="Storesund J.E."/>
            <person name="Kallscheuer N."/>
            <person name="Luecker S."/>
            <person name="Lage O.M."/>
            <person name="Pohl T."/>
            <person name="Merkel B.J."/>
            <person name="Hornburger P."/>
            <person name="Mueller R.-W."/>
            <person name="Bruemmer F."/>
            <person name="Labrenz M."/>
            <person name="Spormann A.M."/>
            <person name="Op den Camp H."/>
            <person name="Overmann J."/>
            <person name="Amann R."/>
            <person name="Jetten M.S.M."/>
            <person name="Mascher T."/>
            <person name="Medema M.H."/>
            <person name="Devos D.P."/>
            <person name="Kaster A.-K."/>
            <person name="Ovreas L."/>
            <person name="Rohde M."/>
            <person name="Galperin M.Y."/>
            <person name="Jogler C."/>
        </authorList>
    </citation>
    <scope>NUCLEOTIDE SEQUENCE [LARGE SCALE GENOMIC DNA]</scope>
    <source>
        <strain evidence="9 10">Pan265</strain>
    </source>
</reference>
<dbReference type="SUPFAM" id="SSF74650">
    <property type="entry name" value="Galactose mutarotase-like"/>
    <property type="match status" value="1"/>
</dbReference>
<dbReference type="InterPro" id="IPR048395">
    <property type="entry name" value="Glyco_hydro_31_C"/>
</dbReference>
<dbReference type="SUPFAM" id="SSF51011">
    <property type="entry name" value="Glycosyl hydrolase domain"/>
    <property type="match status" value="1"/>
</dbReference>
<dbReference type="EC" id="3.2.1.177" evidence="9"/>